<organism evidence="2 3">
    <name type="scientific">Xanthomonas sacchari</name>
    <dbReference type="NCBI Taxonomy" id="56458"/>
    <lineage>
        <taxon>Bacteria</taxon>
        <taxon>Pseudomonadati</taxon>
        <taxon>Pseudomonadota</taxon>
        <taxon>Gammaproteobacteria</taxon>
        <taxon>Lysobacterales</taxon>
        <taxon>Lysobacteraceae</taxon>
        <taxon>Xanthomonas</taxon>
    </lineage>
</organism>
<dbReference type="GO" id="GO:0016301">
    <property type="term" value="F:kinase activity"/>
    <property type="evidence" value="ECO:0007669"/>
    <property type="project" value="UniProtKB-KW"/>
</dbReference>
<dbReference type="Gene3D" id="3.30.420.40">
    <property type="match status" value="2"/>
</dbReference>
<dbReference type="STRING" id="56458.SB85_15825"/>
<dbReference type="PANTHER" id="PTHR18964">
    <property type="entry name" value="ROK (REPRESSOR, ORF, KINASE) FAMILY"/>
    <property type="match status" value="1"/>
</dbReference>
<dbReference type="OrthoDB" id="9810372at2"/>
<dbReference type="InterPro" id="IPR043129">
    <property type="entry name" value="ATPase_NBD"/>
</dbReference>
<dbReference type="Pfam" id="PF00480">
    <property type="entry name" value="ROK"/>
    <property type="match status" value="1"/>
</dbReference>
<dbReference type="RefSeq" id="WP_010341576.1">
    <property type="nucleotide sequence ID" value="NZ_CP132343.1"/>
</dbReference>
<dbReference type="CDD" id="cd24057">
    <property type="entry name" value="ASKHA_NBD_ROK_NAGK"/>
    <property type="match status" value="1"/>
</dbReference>
<dbReference type="GeneID" id="93880651"/>
<sequence length="312" mass="31904">MAEPGAPTCYGLDVGGTKIELVACDAALQVLWRHRVATPQGDYAGFLQAVVALVAEADAALGRHDSALGIALPGVRDRRSGRQLSANVPALTGQCVAQDLQARLPRPLRIGNDLQCFALSEAHGGAADGYPSMFGAILGTGAGGGFCVQGRLLAGCNGIAGEWGHWSVPGHLLQRHRLPLLACGCGLQGCVERYVSGSGVAAIARHLGSDAADASAVIALAEAGDARAQQALDIHRDLLGHSLAAVVLALDPHVIVLGGGMSQYPPLYRQLPEAIAAHLFAGVQVPPIVPPRFGDAGGARGAALLACHPAYS</sequence>
<dbReference type="PANTHER" id="PTHR18964:SF149">
    <property type="entry name" value="BIFUNCTIONAL UDP-N-ACETYLGLUCOSAMINE 2-EPIMERASE_N-ACETYLMANNOSAMINE KINASE"/>
    <property type="match status" value="1"/>
</dbReference>
<dbReference type="AlphaFoldDB" id="A0A2P5Z4U7"/>
<accession>A0A2P5Z4U7</accession>
<evidence type="ECO:0000313" key="3">
    <source>
        <dbReference type="Proteomes" id="UP000247346"/>
    </source>
</evidence>
<evidence type="ECO:0000313" key="2">
    <source>
        <dbReference type="EMBL" id="PPU82906.1"/>
    </source>
</evidence>
<keyword evidence="2" id="KW-0418">Kinase</keyword>
<dbReference type="InterPro" id="IPR000600">
    <property type="entry name" value="ROK"/>
</dbReference>
<comment type="similarity">
    <text evidence="1">Belongs to the ROK (NagC/XylR) family.</text>
</comment>
<gene>
    <name evidence="2" type="ORF">XsacCFBP4641_09650</name>
</gene>
<name>A0A2P5Z4U7_9XANT</name>
<dbReference type="EMBL" id="MDEK01000007">
    <property type="protein sequence ID" value="PPU82906.1"/>
    <property type="molecule type" value="Genomic_DNA"/>
</dbReference>
<proteinExistence type="inferred from homology"/>
<dbReference type="Proteomes" id="UP000247346">
    <property type="component" value="Unassembled WGS sequence"/>
</dbReference>
<keyword evidence="2" id="KW-0808">Transferase</keyword>
<evidence type="ECO:0000256" key="1">
    <source>
        <dbReference type="ARBA" id="ARBA00006479"/>
    </source>
</evidence>
<dbReference type="SUPFAM" id="SSF53067">
    <property type="entry name" value="Actin-like ATPase domain"/>
    <property type="match status" value="1"/>
</dbReference>
<comment type="caution">
    <text evidence="2">The sequence shown here is derived from an EMBL/GenBank/DDBJ whole genome shotgun (WGS) entry which is preliminary data.</text>
</comment>
<protein>
    <submittedName>
        <fullName evidence="2">Sugar kinase</fullName>
    </submittedName>
</protein>
<reference evidence="2 3" key="1">
    <citation type="submission" date="2016-08" db="EMBL/GenBank/DDBJ databases">
        <authorList>
            <person name="Seilhamer J.J."/>
        </authorList>
    </citation>
    <scope>NUCLEOTIDE SEQUENCE [LARGE SCALE GENOMIC DNA]</scope>
    <source>
        <strain evidence="2 3">CFBP4641</strain>
    </source>
</reference>